<sequence>MATSNTSLRSRWIRHSSEANLVISKQSLFPTATASVPDLLYQQKAQDSPLLKEIHENLAMSQCSGQFSPQRRPSDQRWSTSGCQALLFHICCSGTNLDEYGQHGLRCKFSGGCYSRHNALSQSLKRALTSDQISAIPKPPGIFGKDKRRHEFMEER</sequence>
<evidence type="ECO:0000313" key="2">
    <source>
        <dbReference type="Proteomes" id="UP000186922"/>
    </source>
</evidence>
<comment type="caution">
    <text evidence="1">The sequence shown here is derived from an EMBL/GenBank/DDBJ whole genome shotgun (WGS) entry which is preliminary data.</text>
</comment>
<dbReference type="AlphaFoldDB" id="A0A1D1UL84"/>
<name>A0A1D1UL84_RAMVA</name>
<gene>
    <name evidence="1" type="primary">RvY_02875</name>
    <name evidence="1" type="synonym">RvY_02875.1</name>
    <name evidence="1" type="ORF">RvY_02875-1</name>
</gene>
<dbReference type="EMBL" id="BDGG01000001">
    <property type="protein sequence ID" value="GAU90464.1"/>
    <property type="molecule type" value="Genomic_DNA"/>
</dbReference>
<accession>A0A1D1UL84</accession>
<proteinExistence type="predicted"/>
<organism evidence="1 2">
    <name type="scientific">Ramazzottius varieornatus</name>
    <name type="common">Water bear</name>
    <name type="synonym">Tardigrade</name>
    <dbReference type="NCBI Taxonomy" id="947166"/>
    <lineage>
        <taxon>Eukaryota</taxon>
        <taxon>Metazoa</taxon>
        <taxon>Ecdysozoa</taxon>
        <taxon>Tardigrada</taxon>
        <taxon>Eutardigrada</taxon>
        <taxon>Parachela</taxon>
        <taxon>Hypsibioidea</taxon>
        <taxon>Ramazzottiidae</taxon>
        <taxon>Ramazzottius</taxon>
    </lineage>
</organism>
<protein>
    <submittedName>
        <fullName evidence="1">Uncharacterized protein</fullName>
    </submittedName>
</protein>
<evidence type="ECO:0000313" key="1">
    <source>
        <dbReference type="EMBL" id="GAU90464.1"/>
    </source>
</evidence>
<reference evidence="1 2" key="1">
    <citation type="journal article" date="2016" name="Nat. Commun.">
        <title>Extremotolerant tardigrade genome and improved radiotolerance of human cultured cells by tardigrade-unique protein.</title>
        <authorList>
            <person name="Hashimoto T."/>
            <person name="Horikawa D.D."/>
            <person name="Saito Y."/>
            <person name="Kuwahara H."/>
            <person name="Kozuka-Hata H."/>
            <person name="Shin-I T."/>
            <person name="Minakuchi Y."/>
            <person name="Ohishi K."/>
            <person name="Motoyama A."/>
            <person name="Aizu T."/>
            <person name="Enomoto A."/>
            <person name="Kondo K."/>
            <person name="Tanaka S."/>
            <person name="Hara Y."/>
            <person name="Koshikawa S."/>
            <person name="Sagara H."/>
            <person name="Miura T."/>
            <person name="Yokobori S."/>
            <person name="Miyagawa K."/>
            <person name="Suzuki Y."/>
            <person name="Kubo T."/>
            <person name="Oyama M."/>
            <person name="Kohara Y."/>
            <person name="Fujiyama A."/>
            <person name="Arakawa K."/>
            <person name="Katayama T."/>
            <person name="Toyoda A."/>
            <person name="Kunieda T."/>
        </authorList>
    </citation>
    <scope>NUCLEOTIDE SEQUENCE [LARGE SCALE GENOMIC DNA]</scope>
    <source>
        <strain evidence="1 2">YOKOZUNA-1</strain>
    </source>
</reference>
<dbReference type="Proteomes" id="UP000186922">
    <property type="component" value="Unassembled WGS sequence"/>
</dbReference>
<keyword evidence="2" id="KW-1185">Reference proteome</keyword>
<dbReference type="OrthoDB" id="2016582at2759"/>